<organism evidence="2 3">
    <name type="scientific">Kribbella italica</name>
    <dbReference type="NCBI Taxonomy" id="1540520"/>
    <lineage>
        <taxon>Bacteria</taxon>
        <taxon>Bacillati</taxon>
        <taxon>Actinomycetota</taxon>
        <taxon>Actinomycetes</taxon>
        <taxon>Propionibacteriales</taxon>
        <taxon>Kribbellaceae</taxon>
        <taxon>Kribbella</taxon>
    </lineage>
</organism>
<evidence type="ECO:0008006" key="4">
    <source>
        <dbReference type="Google" id="ProtNLM"/>
    </source>
</evidence>
<keyword evidence="1" id="KW-0472">Membrane</keyword>
<feature type="transmembrane region" description="Helical" evidence="1">
    <location>
        <begin position="30"/>
        <end position="48"/>
    </location>
</feature>
<reference evidence="2 3" key="1">
    <citation type="submission" date="2020-08" db="EMBL/GenBank/DDBJ databases">
        <title>Sequencing the genomes of 1000 actinobacteria strains.</title>
        <authorList>
            <person name="Klenk H.-P."/>
        </authorList>
    </citation>
    <scope>NUCLEOTIDE SEQUENCE [LARGE SCALE GENOMIC DNA]</scope>
    <source>
        <strain evidence="2 3">DSM 28967</strain>
    </source>
</reference>
<keyword evidence="1" id="KW-0812">Transmembrane</keyword>
<dbReference type="EMBL" id="JACHMY010000001">
    <property type="protein sequence ID" value="MBB5838910.1"/>
    <property type="molecule type" value="Genomic_DNA"/>
</dbReference>
<keyword evidence="3" id="KW-1185">Reference proteome</keyword>
<keyword evidence="1" id="KW-1133">Transmembrane helix</keyword>
<dbReference type="RefSeq" id="WP_184800134.1">
    <property type="nucleotide sequence ID" value="NZ_JACHMY010000001.1"/>
</dbReference>
<evidence type="ECO:0000256" key="1">
    <source>
        <dbReference type="SAM" id="Phobius"/>
    </source>
</evidence>
<dbReference type="AlphaFoldDB" id="A0A7W9JBI1"/>
<evidence type="ECO:0000313" key="3">
    <source>
        <dbReference type="Proteomes" id="UP000549971"/>
    </source>
</evidence>
<protein>
    <recommendedName>
        <fullName evidence="4">DUF3188 domain-containing protein</fullName>
    </recommendedName>
</protein>
<gene>
    <name evidence="2" type="ORF">HDA39_005644</name>
</gene>
<name>A0A7W9JBI1_9ACTN</name>
<proteinExistence type="predicted"/>
<evidence type="ECO:0000313" key="2">
    <source>
        <dbReference type="EMBL" id="MBB5838910.1"/>
    </source>
</evidence>
<dbReference type="Proteomes" id="UP000549971">
    <property type="component" value="Unassembled WGS sequence"/>
</dbReference>
<comment type="caution">
    <text evidence="2">The sequence shown here is derived from an EMBL/GenBank/DDBJ whole genome shotgun (WGS) entry which is preliminary data.</text>
</comment>
<sequence length="65" mass="7026">MTKKLVLSLSFFAALSIAVGFLLSGADRTFDWRLAGGLFAVALVGELTRLKIRRGRARSGQSSKI</sequence>
<accession>A0A7W9JBI1</accession>